<reference evidence="2" key="1">
    <citation type="submission" date="2024-05" db="EMBL/GenBank/DDBJ databases">
        <authorList>
            <person name="Kim S."/>
            <person name="Heo J."/>
            <person name="Choi H."/>
            <person name="Choi Y."/>
            <person name="Kwon S.-W."/>
            <person name="Kim Y."/>
        </authorList>
    </citation>
    <scope>NUCLEOTIDE SEQUENCE</scope>
    <source>
        <strain evidence="2">KACC 23699</strain>
    </source>
</reference>
<proteinExistence type="predicted"/>
<organism evidence="2">
    <name type="scientific">Pedococcus sp. KACC 23699</name>
    <dbReference type="NCBI Taxonomy" id="3149228"/>
    <lineage>
        <taxon>Bacteria</taxon>
        <taxon>Bacillati</taxon>
        <taxon>Actinomycetota</taxon>
        <taxon>Actinomycetes</taxon>
        <taxon>Micrococcales</taxon>
        <taxon>Intrasporangiaceae</taxon>
        <taxon>Pedococcus</taxon>
    </lineage>
</organism>
<dbReference type="EMBL" id="CP157483">
    <property type="protein sequence ID" value="XBO44321.1"/>
    <property type="molecule type" value="Genomic_DNA"/>
</dbReference>
<dbReference type="RefSeq" id="WP_406831809.1">
    <property type="nucleotide sequence ID" value="NZ_CP157483.1"/>
</dbReference>
<sequence>MSEPSTHIPGDVADAQVDESAEAAPANEAEEKIELDLDEEKIEAWDEVKSDYQVDPYNQQDRLPGADEDGVDEGRSMQG</sequence>
<dbReference type="AlphaFoldDB" id="A0AAU7JVP2"/>
<evidence type="ECO:0000256" key="1">
    <source>
        <dbReference type="SAM" id="MobiDB-lite"/>
    </source>
</evidence>
<feature type="compositionally biased region" description="Basic and acidic residues" evidence="1">
    <location>
        <begin position="42"/>
        <end position="52"/>
    </location>
</feature>
<name>A0AAU7JVP2_9MICO</name>
<evidence type="ECO:0000313" key="2">
    <source>
        <dbReference type="EMBL" id="XBO44321.1"/>
    </source>
</evidence>
<accession>A0AAU7JVP2</accession>
<protein>
    <submittedName>
        <fullName evidence="2">Uncharacterized protein</fullName>
    </submittedName>
</protein>
<gene>
    <name evidence="2" type="ORF">ABEG17_03040</name>
</gene>
<feature type="region of interest" description="Disordered" evidence="1">
    <location>
        <begin position="1"/>
        <end position="79"/>
    </location>
</feature>